<evidence type="ECO:0000313" key="3">
    <source>
        <dbReference type="Proteomes" id="UP000032049"/>
    </source>
</evidence>
<dbReference type="Pfam" id="PF04738">
    <property type="entry name" value="Lant_dehydr_N"/>
    <property type="match status" value="1"/>
</dbReference>
<evidence type="ECO:0000313" key="2">
    <source>
        <dbReference type="EMBL" id="KIO78265.1"/>
    </source>
</evidence>
<dbReference type="EMBL" id="JXRA01000017">
    <property type="protein sequence ID" value="KIO78265.1"/>
    <property type="molecule type" value="Genomic_DNA"/>
</dbReference>
<organism evidence="2 3">
    <name type="scientific">Pedobacter lusitanus</name>
    <dbReference type="NCBI Taxonomy" id="1503925"/>
    <lineage>
        <taxon>Bacteria</taxon>
        <taxon>Pseudomonadati</taxon>
        <taxon>Bacteroidota</taxon>
        <taxon>Sphingobacteriia</taxon>
        <taxon>Sphingobacteriales</taxon>
        <taxon>Sphingobacteriaceae</taxon>
        <taxon>Pedobacter</taxon>
    </lineage>
</organism>
<name>A0A0D0GQ24_9SPHI</name>
<dbReference type="InterPro" id="IPR006827">
    <property type="entry name" value="Lant_deHydtase_N"/>
</dbReference>
<reference evidence="2 3" key="1">
    <citation type="submission" date="2015-01" db="EMBL/GenBank/DDBJ databases">
        <title>Draft genome sequence of Pedobacter sp. NL19 isolated from sludge of an effluent treatment pond in an abandoned uranium mine.</title>
        <authorList>
            <person name="Santos T."/>
            <person name="Caetano T."/>
            <person name="Covas C."/>
            <person name="Cruz A."/>
            <person name="Mendo S."/>
        </authorList>
    </citation>
    <scope>NUCLEOTIDE SEQUENCE [LARGE SCALE GENOMIC DNA]</scope>
    <source>
        <strain evidence="2 3">NL19</strain>
    </source>
</reference>
<protein>
    <recommendedName>
        <fullName evidence="1">Lantibiotic dehydratase N-terminal domain-containing protein</fullName>
    </recommendedName>
</protein>
<keyword evidence="3" id="KW-1185">Reference proteome</keyword>
<dbReference type="STRING" id="1503925.TH53_04410"/>
<dbReference type="Proteomes" id="UP000032049">
    <property type="component" value="Unassembled WGS sequence"/>
</dbReference>
<dbReference type="AlphaFoldDB" id="A0A0D0GQ24"/>
<feature type="domain" description="Lantibiotic dehydratase N-terminal" evidence="1">
    <location>
        <begin position="37"/>
        <end position="204"/>
    </location>
</feature>
<gene>
    <name evidence="2" type="ORF">TH53_04410</name>
</gene>
<dbReference type="OrthoDB" id="1273722at2"/>
<sequence length="215" mass="24214">MISKSNFSFANNVVLRTPALPFISGTTEQEAAGLINNRSFMEALYLASPVLHQQAELLPGLALSDPKRIKIIQSLTKYYLRMSTRSTPFGLFSGCATVSWTDKAETIVLGESERKTRLDMQYLCDLIAELGKKDTIRTNLKYFPNSSHYYVGKQIRYAEYEYIFGLRQHKLSSADSSVYLEAVMLHAKNGCSFPDLVTLLEKEGVKKKNGQSLHQ</sequence>
<dbReference type="RefSeq" id="WP_041878753.1">
    <property type="nucleotide sequence ID" value="NZ_JXRA01000017.1"/>
</dbReference>
<comment type="caution">
    <text evidence="2">The sequence shown here is derived from an EMBL/GenBank/DDBJ whole genome shotgun (WGS) entry which is preliminary data.</text>
</comment>
<proteinExistence type="predicted"/>
<accession>A0A0D0GQ24</accession>
<evidence type="ECO:0000259" key="1">
    <source>
        <dbReference type="Pfam" id="PF04738"/>
    </source>
</evidence>